<protein>
    <submittedName>
        <fullName evidence="2">Uncharacterized protein</fullName>
    </submittedName>
</protein>
<feature type="compositionally biased region" description="Basic and acidic residues" evidence="1">
    <location>
        <begin position="157"/>
        <end position="166"/>
    </location>
</feature>
<organism evidence="2 3">
    <name type="scientific">Mugilogobius chulae</name>
    <name type="common">yellowstripe goby</name>
    <dbReference type="NCBI Taxonomy" id="88201"/>
    <lineage>
        <taxon>Eukaryota</taxon>
        <taxon>Metazoa</taxon>
        <taxon>Chordata</taxon>
        <taxon>Craniata</taxon>
        <taxon>Vertebrata</taxon>
        <taxon>Euteleostomi</taxon>
        <taxon>Actinopterygii</taxon>
        <taxon>Neopterygii</taxon>
        <taxon>Teleostei</taxon>
        <taxon>Neoteleostei</taxon>
        <taxon>Acanthomorphata</taxon>
        <taxon>Gobiaria</taxon>
        <taxon>Gobiiformes</taxon>
        <taxon>Gobioidei</taxon>
        <taxon>Gobiidae</taxon>
        <taxon>Gobionellinae</taxon>
        <taxon>Mugilogobius</taxon>
    </lineage>
</organism>
<gene>
    <name evidence="2" type="ORF">WMY93_001660</name>
</gene>
<feature type="region of interest" description="Disordered" evidence="1">
    <location>
        <begin position="38"/>
        <end position="180"/>
    </location>
</feature>
<dbReference type="AlphaFoldDB" id="A0AAW0PU04"/>
<evidence type="ECO:0000313" key="3">
    <source>
        <dbReference type="Proteomes" id="UP001460270"/>
    </source>
</evidence>
<keyword evidence="3" id="KW-1185">Reference proteome</keyword>
<feature type="compositionally biased region" description="Polar residues" evidence="1">
    <location>
        <begin position="129"/>
        <end position="156"/>
    </location>
</feature>
<feature type="compositionally biased region" description="Basic and acidic residues" evidence="1">
    <location>
        <begin position="45"/>
        <end position="61"/>
    </location>
</feature>
<reference evidence="3" key="1">
    <citation type="submission" date="2024-04" db="EMBL/GenBank/DDBJ databases">
        <title>Salinicola lusitanus LLJ914,a marine bacterium isolated from the Okinawa Trough.</title>
        <authorList>
            <person name="Li J."/>
        </authorList>
    </citation>
    <scope>NUCLEOTIDE SEQUENCE [LARGE SCALE GENOMIC DNA]</scope>
</reference>
<proteinExistence type="predicted"/>
<evidence type="ECO:0000313" key="2">
    <source>
        <dbReference type="EMBL" id="KAK7938334.1"/>
    </source>
</evidence>
<feature type="compositionally biased region" description="Low complexity" evidence="1">
    <location>
        <begin position="119"/>
        <end position="128"/>
    </location>
</feature>
<accession>A0AAW0PU04</accession>
<name>A0AAW0PU04_9GOBI</name>
<dbReference type="EMBL" id="JBBPFD010000002">
    <property type="protein sequence ID" value="KAK7938334.1"/>
    <property type="molecule type" value="Genomic_DNA"/>
</dbReference>
<sequence>MWSTDKVKELMGHYFQLRKGLRKEAVKAKEWSREELANRHKNKRLRGEAEMEVDGRSRVEIVEESEAPQVEPPHRRLNKRNGCLQSHNLSQGRERRRDLDWRCSQSQVLCHAKKKQSSKESSAQAAKQVESNQTVPPPATAQSVTRTSRPASSITEYQRDPERPGSESEDSLPPGQEFPGVEALQVLSQVSLDSSVNEDILRISDKHQVRETEMLGKEGGRKEA</sequence>
<comment type="caution">
    <text evidence="2">The sequence shown here is derived from an EMBL/GenBank/DDBJ whole genome shotgun (WGS) entry which is preliminary data.</text>
</comment>
<evidence type="ECO:0000256" key="1">
    <source>
        <dbReference type="SAM" id="MobiDB-lite"/>
    </source>
</evidence>
<feature type="compositionally biased region" description="Basic and acidic residues" evidence="1">
    <location>
        <begin position="92"/>
        <end position="101"/>
    </location>
</feature>
<dbReference type="Proteomes" id="UP001460270">
    <property type="component" value="Unassembled WGS sequence"/>
</dbReference>